<dbReference type="Proteomes" id="UP000807469">
    <property type="component" value="Unassembled WGS sequence"/>
</dbReference>
<dbReference type="PANTHER" id="PTHR48069:SF3">
    <property type="entry name" value="DIHYDROFOLATE REDUCTASE"/>
    <property type="match status" value="1"/>
</dbReference>
<evidence type="ECO:0000256" key="6">
    <source>
        <dbReference type="ARBA" id="ARBA00023002"/>
    </source>
</evidence>
<keyword evidence="10" id="KW-1185">Reference proteome</keyword>
<evidence type="ECO:0000256" key="4">
    <source>
        <dbReference type="ARBA" id="ARBA00022563"/>
    </source>
</evidence>
<dbReference type="AlphaFoldDB" id="A0A9P6CTL7"/>
<evidence type="ECO:0000256" key="5">
    <source>
        <dbReference type="ARBA" id="ARBA00022857"/>
    </source>
</evidence>
<reference evidence="9" key="1">
    <citation type="submission" date="2020-11" db="EMBL/GenBank/DDBJ databases">
        <authorList>
            <consortium name="DOE Joint Genome Institute"/>
            <person name="Ahrendt S."/>
            <person name="Riley R."/>
            <person name="Andreopoulos W."/>
            <person name="Labutti K."/>
            <person name="Pangilinan J."/>
            <person name="Ruiz-Duenas F.J."/>
            <person name="Barrasa J.M."/>
            <person name="Sanchez-Garcia M."/>
            <person name="Camarero S."/>
            <person name="Miyauchi S."/>
            <person name="Serrano A."/>
            <person name="Linde D."/>
            <person name="Babiker R."/>
            <person name="Drula E."/>
            <person name="Ayuso-Fernandez I."/>
            <person name="Pacheco R."/>
            <person name="Padilla G."/>
            <person name="Ferreira P."/>
            <person name="Barriuso J."/>
            <person name="Kellner H."/>
            <person name="Castanera R."/>
            <person name="Alfaro M."/>
            <person name="Ramirez L."/>
            <person name="Pisabarro A.G."/>
            <person name="Kuo A."/>
            <person name="Tritt A."/>
            <person name="Lipzen A."/>
            <person name="He G."/>
            <person name="Yan M."/>
            <person name="Ng V."/>
            <person name="Cullen D."/>
            <person name="Martin F."/>
            <person name="Rosso M.-N."/>
            <person name="Henrissat B."/>
            <person name="Hibbett D."/>
            <person name="Martinez A.T."/>
            <person name="Grigoriev I.V."/>
        </authorList>
    </citation>
    <scope>NUCLEOTIDE SEQUENCE</scope>
    <source>
        <strain evidence="9">CIRM-BRFM 674</strain>
    </source>
</reference>
<sequence length="210" mass="23554">MSRLTIIVAATKANGIGVNAGLPWKLSKELKYFAQATTTAPEGRQNVVIMGRNTWESIPTKFRPLPRRMNVVVSRNTSYDLCTSTSSVHLTHDLKSALGILTPSKAEAESIHRGFVIGGARLYTEALKLPVSSTEPYVDRILLTRILTPEFVECDVFIPDFLTEGLTDEAEIWKRATHKDLQEWVGFNVPEGELEEKGVKYEFQMWVRGT</sequence>
<evidence type="ECO:0000256" key="7">
    <source>
        <dbReference type="RuleBase" id="RU004474"/>
    </source>
</evidence>
<dbReference type="InterPro" id="IPR017925">
    <property type="entry name" value="DHFR_CS"/>
</dbReference>
<accession>A0A9P6CTL7</accession>
<evidence type="ECO:0000256" key="3">
    <source>
        <dbReference type="ARBA" id="ARBA00018886"/>
    </source>
</evidence>
<evidence type="ECO:0000313" key="9">
    <source>
        <dbReference type="EMBL" id="KAF9478537.1"/>
    </source>
</evidence>
<keyword evidence="6" id="KW-0560">Oxidoreductase</keyword>
<dbReference type="PROSITE" id="PS00075">
    <property type="entry name" value="DHFR_1"/>
    <property type="match status" value="1"/>
</dbReference>
<dbReference type="EMBL" id="MU155232">
    <property type="protein sequence ID" value="KAF9478537.1"/>
    <property type="molecule type" value="Genomic_DNA"/>
</dbReference>
<dbReference type="Pfam" id="PF00186">
    <property type="entry name" value="DHFR_1"/>
    <property type="match status" value="1"/>
</dbReference>
<dbReference type="GO" id="GO:0046655">
    <property type="term" value="P:folic acid metabolic process"/>
    <property type="evidence" value="ECO:0007669"/>
    <property type="project" value="TreeGrafter"/>
</dbReference>
<dbReference type="PANTHER" id="PTHR48069">
    <property type="entry name" value="DIHYDROFOLATE REDUCTASE"/>
    <property type="match status" value="1"/>
</dbReference>
<keyword evidence="4" id="KW-0554">One-carbon metabolism</keyword>
<dbReference type="PRINTS" id="PR00070">
    <property type="entry name" value="DHFR"/>
</dbReference>
<keyword evidence="5" id="KW-0521">NADP</keyword>
<evidence type="ECO:0000259" key="8">
    <source>
        <dbReference type="PROSITE" id="PS51330"/>
    </source>
</evidence>
<dbReference type="GO" id="GO:0046452">
    <property type="term" value="P:dihydrofolate metabolic process"/>
    <property type="evidence" value="ECO:0007669"/>
    <property type="project" value="TreeGrafter"/>
</dbReference>
<proteinExistence type="inferred from homology"/>
<dbReference type="InterPro" id="IPR024072">
    <property type="entry name" value="DHFR-like_dom_sf"/>
</dbReference>
<dbReference type="InterPro" id="IPR012259">
    <property type="entry name" value="DHFR"/>
</dbReference>
<gene>
    <name evidence="9" type="ORF">BDN70DRAFT_859972</name>
</gene>
<evidence type="ECO:0000313" key="10">
    <source>
        <dbReference type="Proteomes" id="UP000807469"/>
    </source>
</evidence>
<name>A0A9P6CTL7_9AGAR</name>
<dbReference type="OrthoDB" id="414698at2759"/>
<dbReference type="Gene3D" id="3.40.430.10">
    <property type="entry name" value="Dihydrofolate Reductase, subunit A"/>
    <property type="match status" value="1"/>
</dbReference>
<comment type="similarity">
    <text evidence="7">Belongs to the dihydrofolate reductase family.</text>
</comment>
<comment type="pathway">
    <text evidence="1">Cofactor biosynthesis; tetrahydrofolate biosynthesis; 5,6,7,8-tetrahydrofolate from 7,8-dihydrofolate: step 1/1.</text>
</comment>
<comment type="caution">
    <text evidence="9">The sequence shown here is derived from an EMBL/GenBank/DDBJ whole genome shotgun (WGS) entry which is preliminary data.</text>
</comment>
<dbReference type="CDD" id="cd00209">
    <property type="entry name" value="DHFR"/>
    <property type="match status" value="1"/>
</dbReference>
<dbReference type="GO" id="GO:0050661">
    <property type="term" value="F:NADP binding"/>
    <property type="evidence" value="ECO:0007669"/>
    <property type="project" value="InterPro"/>
</dbReference>
<dbReference type="SUPFAM" id="SSF53597">
    <property type="entry name" value="Dihydrofolate reductase-like"/>
    <property type="match status" value="1"/>
</dbReference>
<dbReference type="GO" id="GO:0004146">
    <property type="term" value="F:dihydrofolate reductase activity"/>
    <property type="evidence" value="ECO:0007669"/>
    <property type="project" value="UniProtKB-EC"/>
</dbReference>
<feature type="domain" description="DHFR" evidence="8">
    <location>
        <begin position="3"/>
        <end position="208"/>
    </location>
</feature>
<dbReference type="GO" id="GO:0005739">
    <property type="term" value="C:mitochondrion"/>
    <property type="evidence" value="ECO:0007669"/>
    <property type="project" value="TreeGrafter"/>
</dbReference>
<dbReference type="GO" id="GO:0046654">
    <property type="term" value="P:tetrahydrofolate biosynthetic process"/>
    <property type="evidence" value="ECO:0007669"/>
    <property type="project" value="InterPro"/>
</dbReference>
<dbReference type="PROSITE" id="PS51330">
    <property type="entry name" value="DHFR_2"/>
    <property type="match status" value="1"/>
</dbReference>
<dbReference type="EC" id="1.5.1.3" evidence="2"/>
<evidence type="ECO:0000256" key="1">
    <source>
        <dbReference type="ARBA" id="ARBA00004903"/>
    </source>
</evidence>
<organism evidence="9 10">
    <name type="scientific">Pholiota conissans</name>
    <dbReference type="NCBI Taxonomy" id="109636"/>
    <lineage>
        <taxon>Eukaryota</taxon>
        <taxon>Fungi</taxon>
        <taxon>Dikarya</taxon>
        <taxon>Basidiomycota</taxon>
        <taxon>Agaricomycotina</taxon>
        <taxon>Agaricomycetes</taxon>
        <taxon>Agaricomycetidae</taxon>
        <taxon>Agaricales</taxon>
        <taxon>Agaricineae</taxon>
        <taxon>Strophariaceae</taxon>
        <taxon>Pholiota</taxon>
    </lineage>
</organism>
<dbReference type="InterPro" id="IPR001796">
    <property type="entry name" value="DHFR_dom"/>
</dbReference>
<evidence type="ECO:0000256" key="2">
    <source>
        <dbReference type="ARBA" id="ARBA00012856"/>
    </source>
</evidence>
<protein>
    <recommendedName>
        <fullName evidence="3">Dihydrofolate reductase</fullName>
        <ecNumber evidence="2">1.5.1.3</ecNumber>
    </recommendedName>
</protein>
<dbReference type="GO" id="GO:0006730">
    <property type="term" value="P:one-carbon metabolic process"/>
    <property type="evidence" value="ECO:0007669"/>
    <property type="project" value="UniProtKB-KW"/>
</dbReference>